<protein>
    <submittedName>
        <fullName evidence="2">Uncharacterized protein</fullName>
    </submittedName>
</protein>
<keyword evidence="1" id="KW-0472">Membrane</keyword>
<name>A0AA38J0X1_9CUCU</name>
<dbReference type="AlphaFoldDB" id="A0AA38J0X1"/>
<evidence type="ECO:0000256" key="1">
    <source>
        <dbReference type="SAM" id="Phobius"/>
    </source>
</evidence>
<dbReference type="EMBL" id="JALNTZ010000002">
    <property type="protein sequence ID" value="KAJ3664001.1"/>
    <property type="molecule type" value="Genomic_DNA"/>
</dbReference>
<reference evidence="2" key="1">
    <citation type="journal article" date="2023" name="G3 (Bethesda)">
        <title>Whole genome assemblies of Zophobas morio and Tenebrio molitor.</title>
        <authorList>
            <person name="Kaur S."/>
            <person name="Stinson S.A."/>
            <person name="diCenzo G.C."/>
        </authorList>
    </citation>
    <scope>NUCLEOTIDE SEQUENCE</scope>
    <source>
        <strain evidence="2">QUZm001</strain>
    </source>
</reference>
<evidence type="ECO:0000313" key="2">
    <source>
        <dbReference type="EMBL" id="KAJ3664001.1"/>
    </source>
</evidence>
<evidence type="ECO:0000313" key="3">
    <source>
        <dbReference type="Proteomes" id="UP001168821"/>
    </source>
</evidence>
<feature type="transmembrane region" description="Helical" evidence="1">
    <location>
        <begin position="156"/>
        <end position="176"/>
    </location>
</feature>
<keyword evidence="1" id="KW-1133">Transmembrane helix</keyword>
<feature type="transmembrane region" description="Helical" evidence="1">
    <location>
        <begin position="286"/>
        <end position="308"/>
    </location>
</feature>
<accession>A0AA38J0X1</accession>
<gene>
    <name evidence="2" type="ORF">Zmor_008208</name>
</gene>
<proteinExistence type="predicted"/>
<comment type="caution">
    <text evidence="2">The sequence shown here is derived from an EMBL/GenBank/DDBJ whole genome shotgun (WGS) entry which is preliminary data.</text>
</comment>
<keyword evidence="3" id="KW-1185">Reference proteome</keyword>
<organism evidence="2 3">
    <name type="scientific">Zophobas morio</name>
    <dbReference type="NCBI Taxonomy" id="2755281"/>
    <lineage>
        <taxon>Eukaryota</taxon>
        <taxon>Metazoa</taxon>
        <taxon>Ecdysozoa</taxon>
        <taxon>Arthropoda</taxon>
        <taxon>Hexapoda</taxon>
        <taxon>Insecta</taxon>
        <taxon>Pterygota</taxon>
        <taxon>Neoptera</taxon>
        <taxon>Endopterygota</taxon>
        <taxon>Coleoptera</taxon>
        <taxon>Polyphaga</taxon>
        <taxon>Cucujiformia</taxon>
        <taxon>Tenebrionidae</taxon>
        <taxon>Zophobas</taxon>
    </lineage>
</organism>
<feature type="transmembrane region" description="Helical" evidence="1">
    <location>
        <begin position="258"/>
        <end position="280"/>
    </location>
</feature>
<dbReference type="Proteomes" id="UP001168821">
    <property type="component" value="Unassembled WGS sequence"/>
</dbReference>
<sequence length="328" mass="38343">MIRNLVKRITSDSTSNCVVCILRYTLLTGFFFNPFVGHCQHSKRSFSKTQHFTISKLIFVIDLLFFIFFAGMTLTYTYEIFQDCANINEKICCLHKWGDQIFTVSGLLCVLQFLVKIQSRLEELNTWAWLAENRQDLGIKNLICSFCTQALRRRNFCVIVFLFITHVFFFSLYIWVPNTETLSYSRRACIFLSGVTQFNITFQNSQQSVLMQIVTESLKKSIAKRFTHRSDESLEVCVGRYVKFWMIFNGGYRCINKVFNPLIIVWLFLTVVVLIISFYLMVMGAFFGLFQVRTAVIILGVIGVVYFVQRQQKVVSVFHHCDFDKFFV</sequence>
<keyword evidence="1" id="KW-0812">Transmembrane</keyword>
<feature type="transmembrane region" description="Helical" evidence="1">
    <location>
        <begin position="57"/>
        <end position="77"/>
    </location>
</feature>